<evidence type="ECO:0000256" key="1">
    <source>
        <dbReference type="ARBA" id="ARBA00012202"/>
    </source>
</evidence>
<dbReference type="Gene3D" id="3.30.450.260">
    <property type="entry name" value="Haem NO binding associated domain"/>
    <property type="match status" value="1"/>
</dbReference>
<gene>
    <name evidence="6" type="ORF">ONB1V03_LOCUS3657</name>
</gene>
<evidence type="ECO:0000313" key="6">
    <source>
        <dbReference type="EMBL" id="CAD7642561.1"/>
    </source>
</evidence>
<dbReference type="FunFam" id="3.30.450.260:FF:000002">
    <property type="entry name" value="guanylate cyclase soluble subunit alpha-2"/>
    <property type="match status" value="1"/>
</dbReference>
<dbReference type="OrthoDB" id="6127067at2759"/>
<name>A0A7R9LJ25_9ACAR</name>
<dbReference type="EMBL" id="CAJPVJ010001125">
    <property type="protein sequence ID" value="CAG2164097.1"/>
    <property type="molecule type" value="Genomic_DNA"/>
</dbReference>
<dbReference type="Pfam" id="PF07701">
    <property type="entry name" value="HNOBA"/>
    <property type="match status" value="1"/>
</dbReference>
<evidence type="ECO:0000256" key="2">
    <source>
        <dbReference type="ARBA" id="ARBA00022741"/>
    </source>
</evidence>
<feature type="domain" description="Guanylate cyclase" evidence="5">
    <location>
        <begin position="358"/>
        <end position="394"/>
    </location>
</feature>
<dbReference type="PANTHER" id="PTHR45655:SF6">
    <property type="entry name" value="HEAD-SPECIFIC GUANYLATE CYCLASE"/>
    <property type="match status" value="1"/>
</dbReference>
<dbReference type="GO" id="GO:0000166">
    <property type="term" value="F:nucleotide binding"/>
    <property type="evidence" value="ECO:0007669"/>
    <property type="project" value="UniProtKB-KW"/>
</dbReference>
<evidence type="ECO:0000256" key="4">
    <source>
        <dbReference type="ARBA" id="ARBA00023293"/>
    </source>
</evidence>
<dbReference type="PROSITE" id="PS50125">
    <property type="entry name" value="GUANYLATE_CYCLASE_2"/>
    <property type="match status" value="2"/>
</dbReference>
<dbReference type="AlphaFoldDB" id="A0A7R9LJ25"/>
<sequence length="470" mass="53548">MVNIESIHDITGKAYCDSPNTFWTGSDPNIVPIRVAVNDTETQLTVTYFTQQPVSGFVAHAMCGLFNNFSRLMFNINPNVSQRTGNGQYVFTLSTDITANHISKCKSNYDFCRHKNSLSNDPHNLCMSVRTFSRAFPFHFICDPSLKLVQIGSGLMRMFGDQSKAIGAHMSYYFKITQPSVDLNFPSIIYRINLVFGLQLYQHLSDPKLEGMELKGQMIHCPETHCLLFLGSPIVKGLQSMTSRGLYISDIPIHDATRDLILIEEQSRRLAFFLHLEDLEYKGRLHPKKLWLGETVKARNYDHMTMLFSDIVGFTAICSTATPIVVINMLNALYTQFDTETIGDAYCDRRPDVKLSRKMRIGLHSGNCLAGIVGVKMPRYCLFGSNVTLANKFESSSEAMRINLSPTTYRLLKDKGFYFTQRHSDCLPKECPSHMERISFFLDDYKHPFLREELSLSMHINKALQDFHTI</sequence>
<protein>
    <recommendedName>
        <fullName evidence="1">guanylate cyclase</fullName>
        <ecNumber evidence="1">4.6.1.2</ecNumber>
    </recommendedName>
</protein>
<dbReference type="InterPro" id="IPR011645">
    <property type="entry name" value="HNOB_dom_associated"/>
</dbReference>
<organism evidence="6">
    <name type="scientific">Oppiella nova</name>
    <dbReference type="NCBI Taxonomy" id="334625"/>
    <lineage>
        <taxon>Eukaryota</taxon>
        <taxon>Metazoa</taxon>
        <taxon>Ecdysozoa</taxon>
        <taxon>Arthropoda</taxon>
        <taxon>Chelicerata</taxon>
        <taxon>Arachnida</taxon>
        <taxon>Acari</taxon>
        <taxon>Acariformes</taxon>
        <taxon>Sarcoptiformes</taxon>
        <taxon>Oribatida</taxon>
        <taxon>Brachypylina</taxon>
        <taxon>Oppioidea</taxon>
        <taxon>Oppiidae</taxon>
        <taxon>Oppiella</taxon>
    </lineage>
</organism>
<keyword evidence="7" id="KW-1185">Reference proteome</keyword>
<dbReference type="SMART" id="SM00044">
    <property type="entry name" value="CYCc"/>
    <property type="match status" value="1"/>
</dbReference>
<dbReference type="EMBL" id="OC915950">
    <property type="protein sequence ID" value="CAD7642561.1"/>
    <property type="molecule type" value="Genomic_DNA"/>
</dbReference>
<dbReference type="InterPro" id="IPR029787">
    <property type="entry name" value="Nucleotide_cyclase"/>
</dbReference>
<keyword evidence="3" id="KW-0456">Lyase</keyword>
<feature type="domain" description="Guanylate cyclase" evidence="5">
    <location>
        <begin position="305"/>
        <end position="338"/>
    </location>
</feature>
<dbReference type="GO" id="GO:0070482">
    <property type="term" value="P:response to oxygen levels"/>
    <property type="evidence" value="ECO:0007669"/>
    <property type="project" value="TreeGrafter"/>
</dbReference>
<dbReference type="Pfam" id="PF00211">
    <property type="entry name" value="Guanylate_cyc"/>
    <property type="match status" value="2"/>
</dbReference>
<dbReference type="Gene3D" id="3.30.70.1230">
    <property type="entry name" value="Nucleotide cyclase"/>
    <property type="match status" value="2"/>
</dbReference>
<evidence type="ECO:0000313" key="7">
    <source>
        <dbReference type="Proteomes" id="UP000728032"/>
    </source>
</evidence>
<dbReference type="GO" id="GO:0008074">
    <property type="term" value="C:guanylate cyclase complex, soluble"/>
    <property type="evidence" value="ECO:0007669"/>
    <property type="project" value="TreeGrafter"/>
</dbReference>
<dbReference type="SUPFAM" id="SSF55073">
    <property type="entry name" value="Nucleotide cyclase"/>
    <property type="match status" value="1"/>
</dbReference>
<evidence type="ECO:0000259" key="5">
    <source>
        <dbReference type="PROSITE" id="PS50125"/>
    </source>
</evidence>
<dbReference type="GO" id="GO:0004383">
    <property type="term" value="F:guanylate cyclase activity"/>
    <property type="evidence" value="ECO:0007669"/>
    <property type="project" value="UniProtKB-EC"/>
</dbReference>
<keyword evidence="4" id="KW-0141">cGMP biosynthesis</keyword>
<dbReference type="PANTHER" id="PTHR45655">
    <property type="entry name" value="GUANYLATE CYCLASE SOLUBLE SUBUNIT BETA-2"/>
    <property type="match status" value="1"/>
</dbReference>
<dbReference type="Proteomes" id="UP000728032">
    <property type="component" value="Unassembled WGS sequence"/>
</dbReference>
<dbReference type="CDD" id="cd07302">
    <property type="entry name" value="CHD"/>
    <property type="match status" value="1"/>
</dbReference>
<dbReference type="EC" id="4.6.1.2" evidence="1"/>
<accession>A0A7R9LJ25</accession>
<dbReference type="InterPro" id="IPR042463">
    <property type="entry name" value="HNOB_dom_associated_sf"/>
</dbReference>
<keyword evidence="2" id="KW-0547">Nucleotide-binding</keyword>
<dbReference type="GO" id="GO:0019934">
    <property type="term" value="P:cGMP-mediated signaling"/>
    <property type="evidence" value="ECO:0007669"/>
    <property type="project" value="TreeGrafter"/>
</dbReference>
<reference evidence="6" key="1">
    <citation type="submission" date="2020-11" db="EMBL/GenBank/DDBJ databases">
        <authorList>
            <person name="Tran Van P."/>
        </authorList>
    </citation>
    <scope>NUCLEOTIDE SEQUENCE</scope>
</reference>
<dbReference type="InterPro" id="IPR001054">
    <property type="entry name" value="A/G_cyclase"/>
</dbReference>
<proteinExistence type="predicted"/>
<evidence type="ECO:0000256" key="3">
    <source>
        <dbReference type="ARBA" id="ARBA00023239"/>
    </source>
</evidence>